<evidence type="ECO:0000313" key="3">
    <source>
        <dbReference type="Proteomes" id="UP000053372"/>
    </source>
</evidence>
<evidence type="ECO:0000313" key="1">
    <source>
        <dbReference type="EMBL" id="KST69177.1"/>
    </source>
</evidence>
<dbReference type="EMBL" id="LMTZ01000033">
    <property type="protein sequence ID" value="KST69197.1"/>
    <property type="molecule type" value="Genomic_DNA"/>
</dbReference>
<dbReference type="RefSeq" id="WP_027844154.1">
    <property type="nucleotide sequence ID" value="NZ_LMTZ01000033.1"/>
</dbReference>
<dbReference type="EMBL" id="LMTZ01000034">
    <property type="protein sequence ID" value="KST69177.1"/>
    <property type="molecule type" value="Genomic_DNA"/>
</dbReference>
<reference evidence="2 3" key="1">
    <citation type="journal article" date="2015" name="Genome Announc.">
        <title>Draft Genome of the Euendolithic (true boring) Cyanobacterium Mastigocoleus testarum strain BC008.</title>
        <authorList>
            <person name="Guida B.S."/>
            <person name="Garcia-Pichel F."/>
        </authorList>
    </citation>
    <scope>NUCLEOTIDE SEQUENCE [LARGE SCALE GENOMIC DNA]</scope>
    <source>
        <strain evidence="2 3">BC008</strain>
    </source>
</reference>
<dbReference type="Proteomes" id="UP000053372">
    <property type="component" value="Unassembled WGS sequence"/>
</dbReference>
<dbReference type="AlphaFoldDB" id="A0A0V7ZX37"/>
<keyword evidence="3" id="KW-1185">Reference proteome</keyword>
<organism evidence="2 3">
    <name type="scientific">Mastigocoleus testarum BC008</name>
    <dbReference type="NCBI Taxonomy" id="371196"/>
    <lineage>
        <taxon>Bacteria</taxon>
        <taxon>Bacillati</taxon>
        <taxon>Cyanobacteriota</taxon>
        <taxon>Cyanophyceae</taxon>
        <taxon>Nostocales</taxon>
        <taxon>Hapalosiphonaceae</taxon>
        <taxon>Mastigocoleus</taxon>
    </lineage>
</organism>
<name>A0A0V7ZX37_9CYAN</name>
<protein>
    <submittedName>
        <fullName evidence="2">Uncharacterized protein</fullName>
    </submittedName>
</protein>
<accession>A0A0V7ZX37</accession>
<comment type="caution">
    <text evidence="2">The sequence shown here is derived from an EMBL/GenBank/DDBJ whole genome shotgun (WGS) entry which is preliminary data.</text>
</comment>
<proteinExistence type="predicted"/>
<gene>
    <name evidence="1" type="ORF">BC008_03045</name>
    <name evidence="2" type="ORF">BC008_03145</name>
</gene>
<dbReference type="OrthoDB" id="531863at2"/>
<sequence length="273" mass="31341">MAIVKHTDAQLRIRFVPKLISMLFGFCTLLLIPQLTKALSPLTRAHVLSCERFTGNEGNCKLLGSEFFKTELRKIPLVQMRKAQIIKIPVNNSESVYQQIVLLTQKGGVPLHFIRTDKSNLETTELNVIALKINNFINDKKQNSLIVHQGTPFIDWVFAGIILLNVLWLAASSEIVTWDFDSSRDSMIYKRRWLLFFTTTVEHSLTDIVSVDFEEKLSQGLKAYRVKLLIAKNQTLPLKICYGSYFLRQENTKKVTEVIARFIKKRQIVSHTS</sequence>
<evidence type="ECO:0000313" key="2">
    <source>
        <dbReference type="EMBL" id="KST69197.1"/>
    </source>
</evidence>